<keyword evidence="2 4" id="KW-0479">Metal-binding</keyword>
<keyword evidence="5" id="KW-0732">Signal</keyword>
<evidence type="ECO:0000256" key="2">
    <source>
        <dbReference type="ARBA" id="ARBA00022723"/>
    </source>
</evidence>
<feature type="signal peptide" evidence="5">
    <location>
        <begin position="1"/>
        <end position="22"/>
    </location>
</feature>
<feature type="domain" description="Cytochrome c" evidence="6">
    <location>
        <begin position="423"/>
        <end position="512"/>
    </location>
</feature>
<keyword evidence="8" id="KW-1185">Reference proteome</keyword>
<dbReference type="PROSITE" id="PS51007">
    <property type="entry name" value="CYTC"/>
    <property type="match status" value="1"/>
</dbReference>
<gene>
    <name evidence="7" type="ORF">ACFSKV_15995</name>
</gene>
<proteinExistence type="predicted"/>
<dbReference type="InterPro" id="IPR011041">
    <property type="entry name" value="Quinoprot_gluc/sorb_DH_b-prop"/>
</dbReference>
<dbReference type="EMBL" id="JBHUIV010000020">
    <property type="protein sequence ID" value="MFD2203079.1"/>
    <property type="molecule type" value="Genomic_DNA"/>
</dbReference>
<dbReference type="InterPro" id="IPR011042">
    <property type="entry name" value="6-blade_b-propeller_TolB-like"/>
</dbReference>
<evidence type="ECO:0000256" key="1">
    <source>
        <dbReference type="ARBA" id="ARBA00022617"/>
    </source>
</evidence>
<evidence type="ECO:0000256" key="5">
    <source>
        <dbReference type="SAM" id="SignalP"/>
    </source>
</evidence>
<dbReference type="PANTHER" id="PTHR19328">
    <property type="entry name" value="HEDGEHOG-INTERACTING PROTEIN"/>
    <property type="match status" value="1"/>
</dbReference>
<protein>
    <submittedName>
        <fullName evidence="7">PQQ-dependent sugar dehydrogenase</fullName>
    </submittedName>
</protein>
<dbReference type="PROSITE" id="PS51257">
    <property type="entry name" value="PROKAR_LIPOPROTEIN"/>
    <property type="match status" value="1"/>
</dbReference>
<dbReference type="PANTHER" id="PTHR19328:SF13">
    <property type="entry name" value="HIPL1 PROTEIN"/>
    <property type="match status" value="1"/>
</dbReference>
<dbReference type="RefSeq" id="WP_380804928.1">
    <property type="nucleotide sequence ID" value="NZ_JBHUIV010000020.1"/>
</dbReference>
<evidence type="ECO:0000313" key="7">
    <source>
        <dbReference type="EMBL" id="MFD2203079.1"/>
    </source>
</evidence>
<evidence type="ECO:0000256" key="3">
    <source>
        <dbReference type="ARBA" id="ARBA00023004"/>
    </source>
</evidence>
<evidence type="ECO:0000259" key="6">
    <source>
        <dbReference type="PROSITE" id="PS51007"/>
    </source>
</evidence>
<keyword evidence="3 4" id="KW-0408">Iron</keyword>
<dbReference type="SUPFAM" id="SSF50952">
    <property type="entry name" value="Soluble quinoprotein glucose dehydrogenase"/>
    <property type="match status" value="1"/>
</dbReference>
<dbReference type="Pfam" id="PF00034">
    <property type="entry name" value="Cytochrom_C"/>
    <property type="match status" value="1"/>
</dbReference>
<keyword evidence="1 4" id="KW-0349">Heme</keyword>
<evidence type="ECO:0000256" key="4">
    <source>
        <dbReference type="PROSITE-ProRule" id="PRU00433"/>
    </source>
</evidence>
<accession>A0ABW5BC31</accession>
<dbReference type="SUPFAM" id="SSF46626">
    <property type="entry name" value="Cytochrome c"/>
    <property type="match status" value="1"/>
</dbReference>
<dbReference type="Pfam" id="PF07995">
    <property type="entry name" value="GSDH"/>
    <property type="match status" value="1"/>
</dbReference>
<dbReference type="Gene3D" id="2.120.10.30">
    <property type="entry name" value="TolB, C-terminal domain"/>
    <property type="match status" value="1"/>
</dbReference>
<dbReference type="InterPro" id="IPR036909">
    <property type="entry name" value="Cyt_c-like_dom_sf"/>
</dbReference>
<dbReference type="InterPro" id="IPR009056">
    <property type="entry name" value="Cyt_c-like_dom"/>
</dbReference>
<feature type="chain" id="PRO_5045576309" evidence="5">
    <location>
        <begin position="23"/>
        <end position="533"/>
    </location>
</feature>
<dbReference type="Proteomes" id="UP001597414">
    <property type="component" value="Unassembled WGS sequence"/>
</dbReference>
<comment type="caution">
    <text evidence="7">The sequence shown here is derived from an EMBL/GenBank/DDBJ whole genome shotgun (WGS) entry which is preliminary data.</text>
</comment>
<dbReference type="InterPro" id="IPR012938">
    <property type="entry name" value="Glc/Sorbosone_DH"/>
</dbReference>
<reference evidence="8" key="1">
    <citation type="journal article" date="2019" name="Int. J. Syst. Evol. Microbiol.">
        <title>The Global Catalogue of Microorganisms (GCM) 10K type strain sequencing project: providing services to taxonomists for standard genome sequencing and annotation.</title>
        <authorList>
            <consortium name="The Broad Institute Genomics Platform"/>
            <consortium name="The Broad Institute Genome Sequencing Center for Infectious Disease"/>
            <person name="Wu L."/>
            <person name="Ma J."/>
        </authorList>
    </citation>
    <scope>NUCLEOTIDE SEQUENCE [LARGE SCALE GENOMIC DNA]</scope>
    <source>
        <strain evidence="8">KCTC 19812</strain>
    </source>
</reference>
<dbReference type="Gene3D" id="1.10.760.10">
    <property type="entry name" value="Cytochrome c-like domain"/>
    <property type="match status" value="1"/>
</dbReference>
<name>A0ABW5BC31_9BACT</name>
<organism evidence="7 8">
    <name type="scientific">Shivajiella indica</name>
    <dbReference type="NCBI Taxonomy" id="872115"/>
    <lineage>
        <taxon>Bacteria</taxon>
        <taxon>Pseudomonadati</taxon>
        <taxon>Bacteroidota</taxon>
        <taxon>Cytophagia</taxon>
        <taxon>Cytophagales</taxon>
        <taxon>Cyclobacteriaceae</taxon>
        <taxon>Shivajiella</taxon>
    </lineage>
</organism>
<sequence length="533" mass="60064">MKYASFIFFLCFLFFSCSKQKALDVSFPVIGYIKLNNSLLEISEVATDLEVPWDIDAGNENQLWFTQVKGSLHLLDLKTGEQNEIFKVPDLIAKKSYGLLGMAYYPKESWIFLHYTFAIPKAGQEEEIQSRLVRYEFNGNTLTNPKILLDSLPGATFHNGSRIIISEDDRLFFSLGDVGKVNLSQDKDFLGGKILRINLDGSIPPDNPFTANPVWAMGFRNTQGLTFGNNGFLYATDHGPLNDDEVNLVFMEGNYGWPDVQGFANLEKEKDYATRTKIEEPLIAWTPTLASAGVAYYGSSKIPEWTNSLLIATMKGQSIRVLTLAEDGKKVEKEAIFLQKHFGRIRDISVAPNGDIFFCTSNRDWHPRFQPWLYEVLPEGPDRIIRIRVMDTGDNPDPALPVYEEEAEPMRLLDENWAYEVSAELETGAKLYTQHCLTCHGPEGKGSDDLIPPLSQTDWVTGDKGRLIRILLLGLSGEITVNGKKYNQEMPAYDHLSDKEIADLLTFIRNDLGNKSSAIIAGEVYEERKGLKR</sequence>
<evidence type="ECO:0000313" key="8">
    <source>
        <dbReference type="Proteomes" id="UP001597414"/>
    </source>
</evidence>